<proteinExistence type="predicted"/>
<evidence type="ECO:0000313" key="3">
    <source>
        <dbReference type="Proteomes" id="UP000315303"/>
    </source>
</evidence>
<evidence type="ECO:0000313" key="2">
    <source>
        <dbReference type="EMBL" id="TPH17306.1"/>
    </source>
</evidence>
<name>A0A502L0R9_9GAMM</name>
<keyword evidence="1" id="KW-0812">Transmembrane</keyword>
<dbReference type="Pfam" id="PF07963">
    <property type="entry name" value="N_methyl"/>
    <property type="match status" value="1"/>
</dbReference>
<evidence type="ECO:0000256" key="1">
    <source>
        <dbReference type="SAM" id="Phobius"/>
    </source>
</evidence>
<keyword evidence="1" id="KW-1133">Transmembrane helix</keyword>
<gene>
    <name evidence="2" type="ORF">EPA86_04800</name>
</gene>
<organism evidence="2 3">
    <name type="scientific">Litorilituus lipolyticus</name>
    <dbReference type="NCBI Taxonomy" id="2491017"/>
    <lineage>
        <taxon>Bacteria</taxon>
        <taxon>Pseudomonadati</taxon>
        <taxon>Pseudomonadota</taxon>
        <taxon>Gammaproteobacteria</taxon>
        <taxon>Alteromonadales</taxon>
        <taxon>Colwelliaceae</taxon>
        <taxon>Litorilituus</taxon>
    </lineage>
</organism>
<dbReference type="EMBL" id="SAWY01000008">
    <property type="protein sequence ID" value="TPH17306.1"/>
    <property type="molecule type" value="Genomic_DNA"/>
</dbReference>
<dbReference type="RefSeq" id="WP_140602285.1">
    <property type="nucleotide sequence ID" value="NZ_SAWY01000008.1"/>
</dbReference>
<keyword evidence="3" id="KW-1185">Reference proteome</keyword>
<dbReference type="NCBIfam" id="TIGR02532">
    <property type="entry name" value="IV_pilin_GFxxxE"/>
    <property type="match status" value="1"/>
</dbReference>
<dbReference type="InterPro" id="IPR012902">
    <property type="entry name" value="N_methyl_site"/>
</dbReference>
<sequence length="173" mass="19220">MYKVKGFTLIELVIVIVLLGILSVIAAPKFIELQRESRISVLNQVQASFKSVATMTNSKAIIQQFEDGTIDVDGNAIQIRGSFPTGHWNNTWRYAMNIGKEIGFTRTNQICTQNDLCGVGNQRNAPSLPIATTSRGLVLIWLEGMKLSDLCYSYYYNDELGEFPEVGMVTDGC</sequence>
<reference evidence="2 3" key="1">
    <citation type="submission" date="2019-01" db="EMBL/GenBank/DDBJ databases">
        <title>Litorilituus lipolytica sp. nov., isolated from intertidal sand of the Yellow Sea in China.</title>
        <authorList>
            <person name="Liu A."/>
        </authorList>
    </citation>
    <scope>NUCLEOTIDE SEQUENCE [LARGE SCALE GENOMIC DNA]</scope>
    <source>
        <strain evidence="2 3">RZ04</strain>
    </source>
</reference>
<dbReference type="OrthoDB" id="5828185at2"/>
<dbReference type="SUPFAM" id="SSF54523">
    <property type="entry name" value="Pili subunits"/>
    <property type="match status" value="1"/>
</dbReference>
<keyword evidence="1" id="KW-0472">Membrane</keyword>
<dbReference type="AlphaFoldDB" id="A0A502L0R9"/>
<dbReference type="Gene3D" id="3.30.700.10">
    <property type="entry name" value="Glycoprotein, Type 4 Pilin"/>
    <property type="match status" value="1"/>
</dbReference>
<dbReference type="Proteomes" id="UP000315303">
    <property type="component" value="Unassembled WGS sequence"/>
</dbReference>
<dbReference type="PROSITE" id="PS00409">
    <property type="entry name" value="PROKAR_NTER_METHYL"/>
    <property type="match status" value="1"/>
</dbReference>
<protein>
    <submittedName>
        <fullName evidence="2">Prepilin-type N-terminal cleavage/methylation domain-containing protein</fullName>
    </submittedName>
</protein>
<dbReference type="InterPro" id="IPR045584">
    <property type="entry name" value="Pilin-like"/>
</dbReference>
<accession>A0A502L0R9</accession>
<feature type="transmembrane region" description="Helical" evidence="1">
    <location>
        <begin position="6"/>
        <end position="28"/>
    </location>
</feature>
<comment type="caution">
    <text evidence="2">The sequence shown here is derived from an EMBL/GenBank/DDBJ whole genome shotgun (WGS) entry which is preliminary data.</text>
</comment>